<gene>
    <name evidence="1" type="ORF">Tco_0895300</name>
</gene>
<comment type="caution">
    <text evidence="1">The sequence shown here is derived from an EMBL/GenBank/DDBJ whole genome shotgun (WGS) entry which is preliminary data.</text>
</comment>
<protein>
    <submittedName>
        <fullName evidence="1">Uncharacterized protein</fullName>
    </submittedName>
</protein>
<evidence type="ECO:0000313" key="1">
    <source>
        <dbReference type="EMBL" id="GJT25363.1"/>
    </source>
</evidence>
<evidence type="ECO:0000313" key="2">
    <source>
        <dbReference type="Proteomes" id="UP001151760"/>
    </source>
</evidence>
<keyword evidence="2" id="KW-1185">Reference proteome</keyword>
<reference evidence="1" key="1">
    <citation type="journal article" date="2022" name="Int. J. Mol. Sci.">
        <title>Draft Genome of Tanacetum Coccineum: Genomic Comparison of Closely Related Tanacetum-Family Plants.</title>
        <authorList>
            <person name="Yamashiro T."/>
            <person name="Shiraishi A."/>
            <person name="Nakayama K."/>
            <person name="Satake H."/>
        </authorList>
    </citation>
    <scope>NUCLEOTIDE SEQUENCE</scope>
</reference>
<dbReference type="EMBL" id="BQNB010014208">
    <property type="protein sequence ID" value="GJT25363.1"/>
    <property type="molecule type" value="Genomic_DNA"/>
</dbReference>
<accession>A0ABQ5CHG3</accession>
<proteinExistence type="predicted"/>
<reference evidence="1" key="2">
    <citation type="submission" date="2022-01" db="EMBL/GenBank/DDBJ databases">
        <authorList>
            <person name="Yamashiro T."/>
            <person name="Shiraishi A."/>
            <person name="Satake H."/>
            <person name="Nakayama K."/>
        </authorList>
    </citation>
    <scope>NUCLEOTIDE SEQUENCE</scope>
</reference>
<dbReference type="Proteomes" id="UP001151760">
    <property type="component" value="Unassembled WGS sequence"/>
</dbReference>
<sequence length="71" mass="8215">MVMEYSNRHQWAIGERVSVMSNDAFLELDCGGETLGEEMLVGSSNHWVKVMLIRLWKWKSSRDAIDVIMVE</sequence>
<organism evidence="1 2">
    <name type="scientific">Tanacetum coccineum</name>
    <dbReference type="NCBI Taxonomy" id="301880"/>
    <lineage>
        <taxon>Eukaryota</taxon>
        <taxon>Viridiplantae</taxon>
        <taxon>Streptophyta</taxon>
        <taxon>Embryophyta</taxon>
        <taxon>Tracheophyta</taxon>
        <taxon>Spermatophyta</taxon>
        <taxon>Magnoliopsida</taxon>
        <taxon>eudicotyledons</taxon>
        <taxon>Gunneridae</taxon>
        <taxon>Pentapetalae</taxon>
        <taxon>asterids</taxon>
        <taxon>campanulids</taxon>
        <taxon>Asterales</taxon>
        <taxon>Asteraceae</taxon>
        <taxon>Asteroideae</taxon>
        <taxon>Anthemideae</taxon>
        <taxon>Anthemidinae</taxon>
        <taxon>Tanacetum</taxon>
    </lineage>
</organism>
<name>A0ABQ5CHG3_9ASTR</name>